<keyword evidence="2" id="KW-1185">Reference proteome</keyword>
<evidence type="ECO:0000313" key="2">
    <source>
        <dbReference type="Proteomes" id="UP001157002"/>
    </source>
</evidence>
<dbReference type="Proteomes" id="UP001157002">
    <property type="component" value="Segment"/>
</dbReference>
<name>A0A976UAY6_9CAUD</name>
<reference evidence="1 2" key="1">
    <citation type="submission" date="2022-05" db="EMBL/GenBank/DDBJ databases">
        <title>Diverse viruses of marine archaea discovered using metagenomics.</title>
        <authorList>
            <person name="Zhou Y."/>
        </authorList>
    </citation>
    <scope>NUCLEOTIDE SEQUENCE [LARGE SCALE GENOMIC DNA]</scope>
    <source>
        <strain evidence="1">YSH_150918</strain>
    </source>
</reference>
<dbReference type="RefSeq" id="YP_010806070.1">
    <property type="nucleotide sequence ID" value="NC_077214.1"/>
</dbReference>
<sequence length="120" mass="14222">MTWVDVLKRTNDDEVKEQILDVWRKMGFQLHTGHETIKGKPSILIQPKGKEPEGMFNRHFDFMEIVLSWDKDYGFLVKIPKEAPSLGKLEDYDVFDIKDAKRIGNLYLERYNKAVETYER</sequence>
<accession>A0A976UAY6</accession>
<dbReference type="KEGG" id="vg:80545031"/>
<organism evidence="1 2">
    <name type="scientific">Poseidoniales virus YSH_150918</name>
    <dbReference type="NCBI Taxonomy" id="3071324"/>
    <lineage>
        <taxon>Viruses</taxon>
        <taxon>Duplodnaviria</taxon>
        <taxon>Heunggongvirae</taxon>
        <taxon>Uroviricota</taxon>
        <taxon>Caudoviricetes</taxon>
        <taxon>Magrovirales</taxon>
        <taxon>Aoguangviridae</taxon>
        <taxon>Aobingvirus</taxon>
        <taxon>Aobingvirus yangshanense</taxon>
    </lineage>
</organism>
<dbReference type="EMBL" id="ON649702">
    <property type="protein sequence ID" value="UVF62548.1"/>
    <property type="molecule type" value="Genomic_DNA"/>
</dbReference>
<dbReference type="GeneID" id="80545031"/>
<evidence type="ECO:0000313" key="1">
    <source>
        <dbReference type="EMBL" id="UVF62548.1"/>
    </source>
</evidence>
<protein>
    <submittedName>
        <fullName evidence="1">Uncharacterized protein</fullName>
    </submittedName>
</protein>
<proteinExistence type="predicted"/>